<evidence type="ECO:0000313" key="2">
    <source>
        <dbReference type="EMBL" id="MVT08817.1"/>
    </source>
</evidence>
<dbReference type="InterPro" id="IPR019223">
    <property type="entry name" value="DUF2147"/>
</dbReference>
<dbReference type="Pfam" id="PF09917">
    <property type="entry name" value="DUF2147"/>
    <property type="match status" value="1"/>
</dbReference>
<protein>
    <submittedName>
        <fullName evidence="2">DUF2147 domain-containing protein</fullName>
    </submittedName>
</protein>
<comment type="caution">
    <text evidence="2">The sequence shown here is derived from an EMBL/GenBank/DDBJ whole genome shotgun (WGS) entry which is preliminary data.</text>
</comment>
<dbReference type="AlphaFoldDB" id="A0A7K1U379"/>
<dbReference type="PANTHER" id="PTHR36919:SF2">
    <property type="entry name" value="BLL6627 PROTEIN"/>
    <property type="match status" value="1"/>
</dbReference>
<evidence type="ECO:0000259" key="1">
    <source>
        <dbReference type="Pfam" id="PF09917"/>
    </source>
</evidence>
<dbReference type="Proteomes" id="UP000461730">
    <property type="component" value="Unassembled WGS sequence"/>
</dbReference>
<organism evidence="2 3">
    <name type="scientific">Chitinophaga tropicalis</name>
    <dbReference type="NCBI Taxonomy" id="2683588"/>
    <lineage>
        <taxon>Bacteria</taxon>
        <taxon>Pseudomonadati</taxon>
        <taxon>Bacteroidota</taxon>
        <taxon>Chitinophagia</taxon>
        <taxon>Chitinophagales</taxon>
        <taxon>Chitinophagaceae</taxon>
        <taxon>Chitinophaga</taxon>
    </lineage>
</organism>
<name>A0A7K1U379_9BACT</name>
<dbReference type="Gene3D" id="2.40.128.520">
    <property type="match status" value="1"/>
</dbReference>
<evidence type="ECO:0000313" key="3">
    <source>
        <dbReference type="Proteomes" id="UP000461730"/>
    </source>
</evidence>
<proteinExistence type="predicted"/>
<dbReference type="EMBL" id="WRXN01000004">
    <property type="protein sequence ID" value="MVT08817.1"/>
    <property type="molecule type" value="Genomic_DNA"/>
</dbReference>
<reference evidence="2 3" key="1">
    <citation type="submission" date="2019-12" db="EMBL/GenBank/DDBJ databases">
        <title>Chitinophaga sp. strain ysch24 (GDMCC 1.1355), whole genome shotgun sequence.</title>
        <authorList>
            <person name="Zhang X."/>
        </authorList>
    </citation>
    <scope>NUCLEOTIDE SEQUENCE [LARGE SCALE GENOMIC DNA]</scope>
    <source>
        <strain evidence="3">ysch24</strain>
    </source>
</reference>
<sequence length="136" mass="15458">MAIASLRAQTNQNSILGAWESDEKDVRMEFFKDGNEYKGKLLWGNQIVEADGKTSKKDVKNPDKNLRARNIIGIVSLNGLKWDDGEYTDGKIYDPPSGKTYNCKAWIEKDKLHLRGYLGFSMLGKTVVWHRYATAN</sequence>
<feature type="domain" description="DUF2147" evidence="1">
    <location>
        <begin position="17"/>
        <end position="131"/>
    </location>
</feature>
<gene>
    <name evidence="2" type="ORF">GO493_11140</name>
</gene>
<dbReference type="PANTHER" id="PTHR36919">
    <property type="entry name" value="BLR1215 PROTEIN"/>
    <property type="match status" value="1"/>
</dbReference>
<keyword evidence="3" id="KW-1185">Reference proteome</keyword>
<accession>A0A7K1U379</accession>